<name>A0A2G0V6T3_9PROT</name>
<accession>A0A2G0V6T3</accession>
<dbReference type="Pfam" id="PF00814">
    <property type="entry name" value="TsaD"/>
    <property type="match status" value="1"/>
</dbReference>
<keyword evidence="3" id="KW-1185">Reference proteome</keyword>
<dbReference type="RefSeq" id="WP_186787055.1">
    <property type="nucleotide sequence ID" value="NZ_MKGN01000022.1"/>
</dbReference>
<evidence type="ECO:0000313" key="2">
    <source>
        <dbReference type="EMBL" id="PHN16173.1"/>
    </source>
</evidence>
<evidence type="ECO:0000259" key="1">
    <source>
        <dbReference type="Pfam" id="PF00814"/>
    </source>
</evidence>
<dbReference type="InterPro" id="IPR043129">
    <property type="entry name" value="ATPase_NBD"/>
</dbReference>
<sequence>MPIIDTLLLELGTPLNNISCLSFSNNYGSYSGIRVSIAISQGLSTYITLPLVNSSTLEASTLSWFGDKAKQLLAIYSNEELTITSYHKNNITLIAKWSRRINPNYLKTFFKILYIEAEQYKEYVIASNIDISIYMDASLDLRTIYIYKNILLTTKSLLPIATYTFIKGGSLLSDQVNPTYVFDIYRNPYCISYIIN</sequence>
<protein>
    <submittedName>
        <fullName evidence="2">tRNA threonylcarbamoyladenosine biosynthesis protein TsaB</fullName>
    </submittedName>
</protein>
<evidence type="ECO:0000313" key="3">
    <source>
        <dbReference type="Proteomes" id="UP000222818"/>
    </source>
</evidence>
<gene>
    <name evidence="2" type="primary">tsaB</name>
    <name evidence="2" type="ORF">TPPER_00247</name>
</gene>
<proteinExistence type="predicted"/>
<organism evidence="2 3">
    <name type="scientific">Candidatus Tremblayella phenacoccinincola</name>
    <dbReference type="NCBI Taxonomy" id="1010676"/>
    <lineage>
        <taxon>Bacteria</taxon>
        <taxon>Pseudomonadati</taxon>
        <taxon>Pseudomonadota</taxon>
        <taxon>Betaproteobacteria</taxon>
        <taxon>Candidatus Tremblayella</taxon>
    </lineage>
</organism>
<dbReference type="Proteomes" id="UP000222818">
    <property type="component" value="Unassembled WGS sequence"/>
</dbReference>
<reference evidence="2 3" key="1">
    <citation type="journal article" date="2017" name="ISME J.">
        <title>Tremblaya phenacola PPER: an evolutionary beta-gammaproteobacterium collage.</title>
        <authorList>
            <person name="Gil R."/>
            <person name="Vargas-Chavez C."/>
            <person name="Lopez-Madrigal S."/>
            <person name="Santos-Garcia D."/>
            <person name="Latorre A."/>
            <person name="Moya A."/>
        </authorList>
    </citation>
    <scope>NUCLEOTIDE SEQUENCE [LARGE SCALE GENOMIC DNA]</scope>
    <source>
        <strain evidence="2 3">PPER</strain>
    </source>
</reference>
<dbReference type="Gene3D" id="3.30.420.40">
    <property type="match status" value="2"/>
</dbReference>
<feature type="domain" description="Gcp-like" evidence="1">
    <location>
        <begin position="1"/>
        <end position="113"/>
    </location>
</feature>
<dbReference type="EMBL" id="MKGN01000022">
    <property type="protein sequence ID" value="PHN16173.1"/>
    <property type="molecule type" value="Genomic_DNA"/>
</dbReference>
<dbReference type="AlphaFoldDB" id="A0A2G0V6T3"/>
<comment type="caution">
    <text evidence="2">The sequence shown here is derived from an EMBL/GenBank/DDBJ whole genome shotgun (WGS) entry which is preliminary data.</text>
</comment>
<dbReference type="InterPro" id="IPR000905">
    <property type="entry name" value="Gcp-like_dom"/>
</dbReference>
<dbReference type="SUPFAM" id="SSF53067">
    <property type="entry name" value="Actin-like ATPase domain"/>
    <property type="match status" value="1"/>
</dbReference>